<comment type="similarity">
    <text evidence="2 10">Belongs to the cutinase family.</text>
</comment>
<keyword evidence="6 10" id="KW-0732">Signal</keyword>
<evidence type="ECO:0000256" key="11">
    <source>
        <dbReference type="SAM" id="MobiDB-lite"/>
    </source>
</evidence>
<evidence type="ECO:0000256" key="9">
    <source>
        <dbReference type="ARBA" id="ARBA00034045"/>
    </source>
</evidence>
<evidence type="ECO:0000256" key="1">
    <source>
        <dbReference type="ARBA" id="ARBA00004613"/>
    </source>
</evidence>
<keyword evidence="8" id="KW-1015">Disulfide bond</keyword>
<dbReference type="InterPro" id="IPR011150">
    <property type="entry name" value="Cutinase_monf"/>
</dbReference>
<dbReference type="Gene3D" id="3.40.50.1820">
    <property type="entry name" value="alpha/beta hydrolase"/>
    <property type="match status" value="1"/>
</dbReference>
<dbReference type="InterPro" id="IPR029058">
    <property type="entry name" value="AB_hydrolase_fold"/>
</dbReference>
<dbReference type="PANTHER" id="PTHR48250:SF2">
    <property type="entry name" value="CUTINASE"/>
    <property type="match status" value="1"/>
</dbReference>
<evidence type="ECO:0000313" key="12">
    <source>
        <dbReference type="EMBL" id="KAK5085086.1"/>
    </source>
</evidence>
<dbReference type="EMBL" id="JAVRRG010000105">
    <property type="protein sequence ID" value="KAK5085086.1"/>
    <property type="molecule type" value="Genomic_DNA"/>
</dbReference>
<dbReference type="Proteomes" id="UP001345013">
    <property type="component" value="Unassembled WGS sequence"/>
</dbReference>
<accession>A0ABR0K549</accession>
<comment type="catalytic activity">
    <reaction evidence="9 10">
        <text>cutin + H2O = cutin monomers.</text>
        <dbReference type="EC" id="3.1.1.74"/>
    </reaction>
</comment>
<evidence type="ECO:0000256" key="4">
    <source>
        <dbReference type="ARBA" id="ARBA00022487"/>
    </source>
</evidence>
<comment type="caution">
    <text evidence="12">The sequence shown here is derived from an EMBL/GenBank/DDBJ whole genome shotgun (WGS) entry which is preliminary data.</text>
</comment>
<evidence type="ECO:0000256" key="2">
    <source>
        <dbReference type="ARBA" id="ARBA00007534"/>
    </source>
</evidence>
<comment type="subcellular location">
    <subcellularLocation>
        <location evidence="1 10">Secreted</location>
    </subcellularLocation>
</comment>
<evidence type="ECO:0000256" key="6">
    <source>
        <dbReference type="ARBA" id="ARBA00022729"/>
    </source>
</evidence>
<dbReference type="InterPro" id="IPR000675">
    <property type="entry name" value="Cutinase/axe"/>
</dbReference>
<protein>
    <recommendedName>
        <fullName evidence="3 10">Cutinase</fullName>
        <ecNumber evidence="3 10">3.1.1.74</ecNumber>
    </recommendedName>
</protein>
<organism evidence="12 13">
    <name type="scientific">Lithohypha guttulata</name>
    <dbReference type="NCBI Taxonomy" id="1690604"/>
    <lineage>
        <taxon>Eukaryota</taxon>
        <taxon>Fungi</taxon>
        <taxon>Dikarya</taxon>
        <taxon>Ascomycota</taxon>
        <taxon>Pezizomycotina</taxon>
        <taxon>Eurotiomycetes</taxon>
        <taxon>Chaetothyriomycetidae</taxon>
        <taxon>Chaetothyriales</taxon>
        <taxon>Trichomeriaceae</taxon>
        <taxon>Lithohypha</taxon>
    </lineage>
</organism>
<name>A0ABR0K549_9EURO</name>
<evidence type="ECO:0000256" key="3">
    <source>
        <dbReference type="ARBA" id="ARBA00013095"/>
    </source>
</evidence>
<dbReference type="InterPro" id="IPR043580">
    <property type="entry name" value="CUTINASE_1"/>
</dbReference>
<reference evidence="12 13" key="1">
    <citation type="submission" date="2023-08" db="EMBL/GenBank/DDBJ databases">
        <title>Black Yeasts Isolated from many extreme environments.</title>
        <authorList>
            <person name="Coleine C."/>
            <person name="Stajich J.E."/>
            <person name="Selbmann L."/>
        </authorList>
    </citation>
    <scope>NUCLEOTIDE SEQUENCE [LARGE SCALE GENOMIC DNA]</scope>
    <source>
        <strain evidence="12 13">CCFEE 5885</strain>
    </source>
</reference>
<sequence>MKLLTVSACLALATTVLALPADELEKRATCTIFGFTYTCFSSTPTATGTTPTTTTGATPTTSSGATATATTAPSTGGRSTYSSGSTARDIENNSGCTELTVIFARGTTEGGNIGSIAGPPMFRQLLSDLGASSLTLQGVNYPADAAGNANCGAAGGPNMKSLADTILARCPNTKLVLSGYSQGACVVHNTVEQQGLSASKVAATVVFGDPFNGRSVGTVPANRQLSICATGDGICRTPSGGASGTGHLSYGQDAQTAASFIERTTGV</sequence>
<dbReference type="PROSITE" id="PS00155">
    <property type="entry name" value="CUTINASE_1"/>
    <property type="match status" value="1"/>
</dbReference>
<evidence type="ECO:0000256" key="5">
    <source>
        <dbReference type="ARBA" id="ARBA00022525"/>
    </source>
</evidence>
<feature type="region of interest" description="Disordered" evidence="11">
    <location>
        <begin position="46"/>
        <end position="89"/>
    </location>
</feature>
<dbReference type="PANTHER" id="PTHR48250">
    <property type="entry name" value="CUTINASE 2-RELATED"/>
    <property type="match status" value="1"/>
</dbReference>
<evidence type="ECO:0000313" key="13">
    <source>
        <dbReference type="Proteomes" id="UP001345013"/>
    </source>
</evidence>
<dbReference type="Pfam" id="PF01083">
    <property type="entry name" value="Cutinase"/>
    <property type="match status" value="1"/>
</dbReference>
<dbReference type="SMART" id="SM01110">
    <property type="entry name" value="Cutinase"/>
    <property type="match status" value="1"/>
</dbReference>
<gene>
    <name evidence="12" type="ORF">LTR24_007222</name>
</gene>
<evidence type="ECO:0000256" key="8">
    <source>
        <dbReference type="ARBA" id="ARBA00023157"/>
    </source>
</evidence>
<keyword evidence="5 10" id="KW-0964">Secreted</keyword>
<proteinExistence type="inferred from homology"/>
<evidence type="ECO:0000256" key="10">
    <source>
        <dbReference type="RuleBase" id="RU361263"/>
    </source>
</evidence>
<evidence type="ECO:0000256" key="7">
    <source>
        <dbReference type="ARBA" id="ARBA00022801"/>
    </source>
</evidence>
<comment type="function">
    <text evidence="10">Catalyzes the hydrolysis of complex carboxylic polyesters found in the cell wall of plants. Degrades cutin, a macromolecule that forms the structure of the plant cuticle.</text>
</comment>
<keyword evidence="13" id="KW-1185">Reference proteome</keyword>
<feature type="chain" id="PRO_5045003366" description="Cutinase" evidence="10">
    <location>
        <begin position="19"/>
        <end position="267"/>
    </location>
</feature>
<keyword evidence="4 10" id="KW-0719">Serine esterase</keyword>
<dbReference type="EC" id="3.1.1.74" evidence="3 10"/>
<keyword evidence="7 10" id="KW-0378">Hydrolase</keyword>
<feature type="signal peptide" evidence="10">
    <location>
        <begin position="1"/>
        <end position="18"/>
    </location>
</feature>
<feature type="compositionally biased region" description="Low complexity" evidence="11">
    <location>
        <begin position="46"/>
        <end position="86"/>
    </location>
</feature>
<dbReference type="SUPFAM" id="SSF53474">
    <property type="entry name" value="alpha/beta-Hydrolases"/>
    <property type="match status" value="1"/>
</dbReference>